<evidence type="ECO:0000313" key="7">
    <source>
        <dbReference type="Proteomes" id="UP000198287"/>
    </source>
</evidence>
<dbReference type="Gene3D" id="3.30.200.20">
    <property type="entry name" value="Phosphorylase Kinase, domain 1"/>
    <property type="match status" value="1"/>
</dbReference>
<dbReference type="SUPFAM" id="SSF56112">
    <property type="entry name" value="Protein kinase-like (PK-like)"/>
    <property type="match status" value="1"/>
</dbReference>
<dbReference type="Pfam" id="PF07714">
    <property type="entry name" value="PK_Tyr_Ser-Thr"/>
    <property type="match status" value="1"/>
</dbReference>
<dbReference type="GO" id="GO:0005886">
    <property type="term" value="C:plasma membrane"/>
    <property type="evidence" value="ECO:0007669"/>
    <property type="project" value="TreeGrafter"/>
</dbReference>
<comment type="catalytic activity">
    <reaction evidence="2">
        <text>L-tyrosyl-[protein] + ATP = O-phospho-L-tyrosyl-[protein] + ADP + H(+)</text>
        <dbReference type="Rhea" id="RHEA:10596"/>
        <dbReference type="Rhea" id="RHEA-COMP:10136"/>
        <dbReference type="Rhea" id="RHEA-COMP:20101"/>
        <dbReference type="ChEBI" id="CHEBI:15378"/>
        <dbReference type="ChEBI" id="CHEBI:30616"/>
        <dbReference type="ChEBI" id="CHEBI:46858"/>
        <dbReference type="ChEBI" id="CHEBI:61978"/>
        <dbReference type="ChEBI" id="CHEBI:456216"/>
        <dbReference type="EC" id="2.7.10.1"/>
    </reaction>
</comment>
<sequence>MFGQMLAAAKLNCFKMLPFIFLIAQLTNYFLICHAGNNGIDILSLVPKISAASYSFHEPFVNTYCDDNFPPGFVYYGCCSEKYPKSHCFLNNYESRDAFCETQNLYANRFSYNCSNVLVDKNCTLPKGRCYCCSGDAPTVPGSRPIRPPQSADLTDPSFCGTITTDHFFGGNYTLAYITEQTAWEVSLFDSLSYTLNEGTKSGHYGETAFFAECLHFTHHGRNKYMTDRDYDTVSISCGCMNGPLNNNECSKQQDVVPPDVKSDTCQPQTLQLDTDTCAVLYQEYGCQSCHFDAIRLTNCPTSFNPSNFAVIRSLRVNSGCSVRASAAQDFIHLNETTSIVPEIFIEHDTASLSGGAIAGIAIGLIVMVTSAVGLTYCVKRRKRKTCFTPEETEQLKHELFSGGEITSWTRPEVNPTKFIAITNNDGNEEYSIKRQNIELFKNILLGRGNYGVIYKGSVTSEPDQHKVDCAIKTVNELTARLDDLRLLMNEIKIMSRVGRHENVVQFLGFYWEFLYLMELCVDNLHRYLLQARNWQNASTSTVNAQLQQRGYIFHADAAPIEELRSGPQLGTPSFTIPQTEIRKWSAEIATGMDYLTTKNLLHIDLASRNVLLSTSLTAKISDFGLSKNLYDTLYYKKIQGGHIWIPVKWNSFESLMGLKFWSYGVTIWEIFSLGEEPYPDLGEMVDIIRFLNSGQRLPCPKSCDDETFALMKQCWELDPTKRPSFSKIGMFFKNYATQTDAVC</sequence>
<dbReference type="CDD" id="cd00192">
    <property type="entry name" value="PTKc"/>
    <property type="match status" value="1"/>
</dbReference>
<evidence type="ECO:0000259" key="5">
    <source>
        <dbReference type="PROSITE" id="PS50011"/>
    </source>
</evidence>
<organism evidence="6 7">
    <name type="scientific">Folsomia candida</name>
    <name type="common">Springtail</name>
    <dbReference type="NCBI Taxonomy" id="158441"/>
    <lineage>
        <taxon>Eukaryota</taxon>
        <taxon>Metazoa</taxon>
        <taxon>Ecdysozoa</taxon>
        <taxon>Arthropoda</taxon>
        <taxon>Hexapoda</taxon>
        <taxon>Collembola</taxon>
        <taxon>Entomobryomorpha</taxon>
        <taxon>Isotomoidea</taxon>
        <taxon>Isotomidae</taxon>
        <taxon>Proisotominae</taxon>
        <taxon>Folsomia</taxon>
    </lineage>
</organism>
<proteinExistence type="predicted"/>
<dbReference type="Gene3D" id="1.10.510.10">
    <property type="entry name" value="Transferase(Phosphotransferase) domain 1"/>
    <property type="match status" value="1"/>
</dbReference>
<dbReference type="PROSITE" id="PS00107">
    <property type="entry name" value="PROTEIN_KINASE_ATP"/>
    <property type="match status" value="1"/>
</dbReference>
<dbReference type="GO" id="GO:0007169">
    <property type="term" value="P:cell surface receptor protein tyrosine kinase signaling pathway"/>
    <property type="evidence" value="ECO:0007669"/>
    <property type="project" value="TreeGrafter"/>
</dbReference>
<dbReference type="InterPro" id="IPR017441">
    <property type="entry name" value="Protein_kinase_ATP_BS"/>
</dbReference>
<evidence type="ECO:0000256" key="3">
    <source>
        <dbReference type="PROSITE-ProRule" id="PRU10141"/>
    </source>
</evidence>
<dbReference type="PROSITE" id="PS00109">
    <property type="entry name" value="PROTEIN_KINASE_TYR"/>
    <property type="match status" value="1"/>
</dbReference>
<feature type="binding site" evidence="3">
    <location>
        <position position="473"/>
    </location>
    <ligand>
        <name>ATP</name>
        <dbReference type="ChEBI" id="CHEBI:30616"/>
    </ligand>
</feature>
<dbReference type="GO" id="GO:0005524">
    <property type="term" value="F:ATP binding"/>
    <property type="evidence" value="ECO:0007669"/>
    <property type="project" value="UniProtKB-UniRule"/>
</dbReference>
<dbReference type="PANTHER" id="PTHR24416:SF611">
    <property type="entry name" value="TYROSINE-PROTEIN KINASE TRANSMEMBRANE RECEPTOR ROR"/>
    <property type="match status" value="1"/>
</dbReference>
<dbReference type="InterPro" id="IPR000719">
    <property type="entry name" value="Prot_kinase_dom"/>
</dbReference>
<dbReference type="InterPro" id="IPR008266">
    <property type="entry name" value="Tyr_kinase_AS"/>
</dbReference>
<dbReference type="GO" id="GO:0004714">
    <property type="term" value="F:transmembrane receptor protein tyrosine kinase activity"/>
    <property type="evidence" value="ECO:0007669"/>
    <property type="project" value="UniProtKB-EC"/>
</dbReference>
<dbReference type="InterPro" id="IPR011009">
    <property type="entry name" value="Kinase-like_dom_sf"/>
</dbReference>
<name>A0A226E916_FOLCA</name>
<keyword evidence="6" id="KW-0675">Receptor</keyword>
<keyword evidence="3" id="KW-0547">Nucleotide-binding</keyword>
<evidence type="ECO:0000313" key="6">
    <source>
        <dbReference type="EMBL" id="OXA53361.1"/>
    </source>
</evidence>
<accession>A0A226E916</accession>
<keyword evidence="4" id="KW-0472">Membrane</keyword>
<comment type="caution">
    <text evidence="6">The sequence shown here is derived from an EMBL/GenBank/DDBJ whole genome shotgun (WGS) entry which is preliminary data.</text>
</comment>
<feature type="transmembrane region" description="Helical" evidence="4">
    <location>
        <begin position="357"/>
        <end position="379"/>
    </location>
</feature>
<comment type="subcellular location">
    <subcellularLocation>
        <location evidence="1">Membrane</location>
        <topology evidence="1">Single-pass membrane protein</topology>
    </subcellularLocation>
</comment>
<dbReference type="EMBL" id="LNIX01000005">
    <property type="protein sequence ID" value="OXA53361.1"/>
    <property type="molecule type" value="Genomic_DNA"/>
</dbReference>
<evidence type="ECO:0000256" key="1">
    <source>
        <dbReference type="ARBA" id="ARBA00004167"/>
    </source>
</evidence>
<dbReference type="OrthoDB" id="7789554at2759"/>
<dbReference type="GO" id="GO:0043235">
    <property type="term" value="C:receptor complex"/>
    <property type="evidence" value="ECO:0007669"/>
    <property type="project" value="TreeGrafter"/>
</dbReference>
<keyword evidence="4" id="KW-1133">Transmembrane helix</keyword>
<reference evidence="6 7" key="1">
    <citation type="submission" date="2015-12" db="EMBL/GenBank/DDBJ databases">
        <title>The genome of Folsomia candida.</title>
        <authorList>
            <person name="Faddeeva A."/>
            <person name="Derks M.F."/>
            <person name="Anvar Y."/>
            <person name="Smit S."/>
            <person name="Van Straalen N."/>
            <person name="Roelofs D."/>
        </authorList>
    </citation>
    <scope>NUCLEOTIDE SEQUENCE [LARGE SCALE GENOMIC DNA]</scope>
    <source>
        <strain evidence="6 7">VU population</strain>
        <tissue evidence="6">Whole body</tissue>
    </source>
</reference>
<keyword evidence="3" id="KW-0067">ATP-binding</keyword>
<dbReference type="AlphaFoldDB" id="A0A226E916"/>
<dbReference type="STRING" id="158441.A0A226E916"/>
<dbReference type="InterPro" id="IPR001245">
    <property type="entry name" value="Ser-Thr/Tyr_kinase_cat_dom"/>
</dbReference>
<protein>
    <submittedName>
        <fullName evidence="6">Fibroblast growth factor receptor</fullName>
    </submittedName>
</protein>
<dbReference type="PROSITE" id="PS50011">
    <property type="entry name" value="PROTEIN_KINASE_DOM"/>
    <property type="match status" value="1"/>
</dbReference>
<evidence type="ECO:0000256" key="4">
    <source>
        <dbReference type="SAM" id="Phobius"/>
    </source>
</evidence>
<gene>
    <name evidence="6" type="ORF">Fcan01_10322</name>
</gene>
<keyword evidence="4" id="KW-0812">Transmembrane</keyword>
<keyword evidence="7" id="KW-1185">Reference proteome</keyword>
<evidence type="ECO:0000256" key="2">
    <source>
        <dbReference type="ARBA" id="ARBA00051243"/>
    </source>
</evidence>
<dbReference type="PANTHER" id="PTHR24416">
    <property type="entry name" value="TYROSINE-PROTEIN KINASE RECEPTOR"/>
    <property type="match status" value="1"/>
</dbReference>
<dbReference type="Proteomes" id="UP000198287">
    <property type="component" value="Unassembled WGS sequence"/>
</dbReference>
<dbReference type="InterPro" id="IPR050122">
    <property type="entry name" value="RTK"/>
</dbReference>
<feature type="domain" description="Protein kinase" evidence="5">
    <location>
        <begin position="440"/>
        <end position="733"/>
    </location>
</feature>